<reference evidence="1 2" key="1">
    <citation type="submission" date="2019-08" db="EMBL/GenBank/DDBJ databases">
        <authorList>
            <person name="Luo N."/>
        </authorList>
    </citation>
    <scope>NUCLEOTIDE SEQUENCE [LARGE SCALE GENOMIC DNA]</scope>
    <source>
        <strain evidence="1 2">NCIMB 9442</strain>
    </source>
</reference>
<dbReference type="InterPro" id="IPR002514">
    <property type="entry name" value="Transposase_8"/>
</dbReference>
<protein>
    <submittedName>
        <fullName evidence="1">Transposase</fullName>
    </submittedName>
</protein>
<evidence type="ECO:0000313" key="1">
    <source>
        <dbReference type="EMBL" id="MBG3878827.1"/>
    </source>
</evidence>
<sequence>MPRPSANGEAVLEVLTKAQRRRWALAKKVQLVQESLQPGMNVSYVARRNGLLPANCFAEGSS</sequence>
<dbReference type="Proteomes" id="UP001194469">
    <property type="component" value="Unassembled WGS sequence"/>
</dbReference>
<keyword evidence="2" id="KW-1185">Reference proteome</keyword>
<accession>A0ABS0J8P1</accession>
<dbReference type="EMBL" id="VRYY01000734">
    <property type="protein sequence ID" value="MBG3878827.1"/>
    <property type="molecule type" value="Genomic_DNA"/>
</dbReference>
<organism evidence="1 2">
    <name type="scientific">Nitratidesulfovibrio oxamicus</name>
    <dbReference type="NCBI Taxonomy" id="32016"/>
    <lineage>
        <taxon>Bacteria</taxon>
        <taxon>Pseudomonadati</taxon>
        <taxon>Thermodesulfobacteriota</taxon>
        <taxon>Desulfovibrionia</taxon>
        <taxon>Desulfovibrionales</taxon>
        <taxon>Desulfovibrionaceae</taxon>
        <taxon>Nitratidesulfovibrio</taxon>
    </lineage>
</organism>
<comment type="caution">
    <text evidence="1">The sequence shown here is derived from an EMBL/GenBank/DDBJ whole genome shotgun (WGS) entry which is preliminary data.</text>
</comment>
<dbReference type="RefSeq" id="WP_372435021.1">
    <property type="nucleotide sequence ID" value="NZ_VRYY01000734.1"/>
</dbReference>
<gene>
    <name evidence="1" type="ORF">FVW20_17940</name>
</gene>
<proteinExistence type="predicted"/>
<dbReference type="InterPro" id="IPR010921">
    <property type="entry name" value="Trp_repressor/repl_initiator"/>
</dbReference>
<dbReference type="Pfam" id="PF01527">
    <property type="entry name" value="HTH_Tnp_1"/>
    <property type="match status" value="1"/>
</dbReference>
<evidence type="ECO:0000313" key="2">
    <source>
        <dbReference type="Proteomes" id="UP001194469"/>
    </source>
</evidence>
<name>A0ABS0J8P1_9BACT</name>
<dbReference type="SUPFAM" id="SSF48295">
    <property type="entry name" value="TrpR-like"/>
    <property type="match status" value="1"/>
</dbReference>